<dbReference type="PROSITE" id="PS50088">
    <property type="entry name" value="ANK_REPEAT"/>
    <property type="match status" value="1"/>
</dbReference>
<keyword evidence="1" id="KW-0677">Repeat</keyword>
<dbReference type="SMART" id="SM00248">
    <property type="entry name" value="ANK"/>
    <property type="match status" value="4"/>
</dbReference>
<feature type="repeat" description="ANK" evidence="3">
    <location>
        <begin position="568"/>
        <end position="600"/>
    </location>
</feature>
<protein>
    <submittedName>
        <fullName evidence="5">Uncharacterized protein</fullName>
    </submittedName>
</protein>
<dbReference type="SUPFAM" id="SSF48403">
    <property type="entry name" value="Ankyrin repeat"/>
    <property type="match status" value="1"/>
</dbReference>
<dbReference type="GO" id="GO:0005634">
    <property type="term" value="C:nucleus"/>
    <property type="evidence" value="ECO:0007669"/>
    <property type="project" value="TreeGrafter"/>
</dbReference>
<accession>A0A7M5V6E9</accession>
<dbReference type="PROSITE" id="PS50297">
    <property type="entry name" value="ANK_REP_REGION"/>
    <property type="match status" value="1"/>
</dbReference>
<dbReference type="InterPro" id="IPR002110">
    <property type="entry name" value="Ankyrin_rpt"/>
</dbReference>
<dbReference type="InterPro" id="IPR036770">
    <property type="entry name" value="Ankyrin_rpt-contain_sf"/>
</dbReference>
<evidence type="ECO:0000313" key="5">
    <source>
        <dbReference type="EnsemblMetazoa" id="CLYHEMP008338.1"/>
    </source>
</evidence>
<dbReference type="Pfam" id="PF12796">
    <property type="entry name" value="Ank_2"/>
    <property type="match status" value="1"/>
</dbReference>
<dbReference type="AlphaFoldDB" id="A0A7M5V6E9"/>
<evidence type="ECO:0000256" key="2">
    <source>
        <dbReference type="ARBA" id="ARBA00023043"/>
    </source>
</evidence>
<organism evidence="5 6">
    <name type="scientific">Clytia hemisphaerica</name>
    <dbReference type="NCBI Taxonomy" id="252671"/>
    <lineage>
        <taxon>Eukaryota</taxon>
        <taxon>Metazoa</taxon>
        <taxon>Cnidaria</taxon>
        <taxon>Hydrozoa</taxon>
        <taxon>Hydroidolina</taxon>
        <taxon>Leptothecata</taxon>
        <taxon>Obeliida</taxon>
        <taxon>Clytiidae</taxon>
        <taxon>Clytia</taxon>
    </lineage>
</organism>
<evidence type="ECO:0000256" key="4">
    <source>
        <dbReference type="SAM" id="MobiDB-lite"/>
    </source>
</evidence>
<dbReference type="Proteomes" id="UP000594262">
    <property type="component" value="Unplaced"/>
</dbReference>
<dbReference type="PANTHER" id="PTHR24124:SF14">
    <property type="entry name" value="CHROMOSOME UNDETERMINED SCAFFOLD_25, WHOLE GENOME SHOTGUN SEQUENCE"/>
    <property type="match status" value="1"/>
</dbReference>
<dbReference type="EnsemblMetazoa" id="CLYHEMT008338.1">
    <property type="protein sequence ID" value="CLYHEMP008338.1"/>
    <property type="gene ID" value="CLYHEMG008338"/>
</dbReference>
<feature type="compositionally biased region" description="Basic and acidic residues" evidence="4">
    <location>
        <begin position="371"/>
        <end position="386"/>
    </location>
</feature>
<feature type="region of interest" description="Disordered" evidence="4">
    <location>
        <begin position="296"/>
        <end position="419"/>
    </location>
</feature>
<dbReference type="PANTHER" id="PTHR24124">
    <property type="entry name" value="ANKYRIN REPEAT FAMILY A"/>
    <property type="match status" value="1"/>
</dbReference>
<sequence>VYQTPKNFNHFATMWDPLEEDAKKYGMKTMVNGKWVKLKYNSHGQLQADDGGFEAAAVGFIHVIPCKDLDQERKDLLQQEEHEKLLKIKQLVYTHRDPALDIDVHKKPDFNRNTASSKANDAHSSTKQIERAHAQATATQNARQNAEQETLRKQKEKEELAKRDEKLIRKFYEDVERQLPPHHFKVYDSYLRKHGLKLKDTLWDLFGRDQDLLKITEIAFNFVRLEKVRELCVDTENQRLKTGDWSGHPIAKLREDVREWIQNHGLLNLPEQQQVTGANIQSNDNKTVSKIDKMLKGNTNTKKSLEENNTSKLPKANSIPRPKAARGTKGDRKKGLLGKIKNRFHKGSKDTAKLITHNEKQQSGEDFDLDTYLKDFKNDSDKDGSSKDSSSSSSSTSTNGSNNGNIRQQSRRKHPLSEKERMTYAKILLQNMRDEAKNDTEVLFSGQGKDKETIETYKNFVNGNRLSYGKAPDDVPDVRVRRTKMEGSYPNWTVENENRLPKLLRYTWKGKLKKLRNYIDDPNNKFDVNYEDRRGRTALHMASSWGCIRTLKLLLKVPGIKLDTRDEHGKTPLFKAVEIGSLDCVKALVGAGANARIWSRDSRDPLTYLLEFHGDERFEIFKFLWDYTLRTGDKVEAGKLTLLHKAVLNNKDIVNLKCVNHMLLNEVDMSARDGDGRTAAHMCSLLERDDLLQLLIAHEVNPYNYDMKAKSPMDYAKPGSKIDYLFKEYLKLGPSEIEDALELRDGESKENKKKAELFRRRYFGFVPQ</sequence>
<feature type="compositionally biased region" description="Basic residues" evidence="4">
    <location>
        <begin position="335"/>
        <end position="346"/>
    </location>
</feature>
<dbReference type="OrthoDB" id="6022710at2759"/>
<feature type="region of interest" description="Disordered" evidence="4">
    <location>
        <begin position="104"/>
        <end position="158"/>
    </location>
</feature>
<evidence type="ECO:0000313" key="6">
    <source>
        <dbReference type="Proteomes" id="UP000594262"/>
    </source>
</evidence>
<feature type="compositionally biased region" description="Polar residues" evidence="4">
    <location>
        <begin position="297"/>
        <end position="312"/>
    </location>
</feature>
<feature type="compositionally biased region" description="Basic and acidic residues" evidence="4">
    <location>
        <begin position="149"/>
        <end position="158"/>
    </location>
</feature>
<feature type="compositionally biased region" description="Low complexity" evidence="4">
    <location>
        <begin position="134"/>
        <end position="148"/>
    </location>
</feature>
<dbReference type="GO" id="GO:0010468">
    <property type="term" value="P:regulation of gene expression"/>
    <property type="evidence" value="ECO:0007669"/>
    <property type="project" value="TreeGrafter"/>
</dbReference>
<evidence type="ECO:0000256" key="3">
    <source>
        <dbReference type="PROSITE-ProRule" id="PRU00023"/>
    </source>
</evidence>
<feature type="compositionally biased region" description="Basic and acidic residues" evidence="4">
    <location>
        <begin position="347"/>
        <end position="363"/>
    </location>
</feature>
<keyword evidence="6" id="KW-1185">Reference proteome</keyword>
<dbReference type="Gene3D" id="1.25.40.20">
    <property type="entry name" value="Ankyrin repeat-containing domain"/>
    <property type="match status" value="1"/>
</dbReference>
<name>A0A7M5V6E9_9CNID</name>
<keyword evidence="2 3" id="KW-0040">ANK repeat</keyword>
<proteinExistence type="predicted"/>
<feature type="compositionally biased region" description="Polar residues" evidence="4">
    <location>
        <begin position="111"/>
        <end position="127"/>
    </location>
</feature>
<evidence type="ECO:0000256" key="1">
    <source>
        <dbReference type="ARBA" id="ARBA00022737"/>
    </source>
</evidence>
<reference evidence="5" key="1">
    <citation type="submission" date="2021-01" db="UniProtKB">
        <authorList>
            <consortium name="EnsemblMetazoa"/>
        </authorList>
    </citation>
    <scope>IDENTIFICATION</scope>
</reference>
<feature type="compositionally biased region" description="Low complexity" evidence="4">
    <location>
        <begin position="387"/>
        <end position="405"/>
    </location>
</feature>